<gene>
    <name evidence="1" type="ORF">PCOR1329_LOCUS24952</name>
</gene>
<dbReference type="Proteomes" id="UP001189429">
    <property type="component" value="Unassembled WGS sequence"/>
</dbReference>
<reference evidence="1" key="1">
    <citation type="submission" date="2023-10" db="EMBL/GenBank/DDBJ databases">
        <authorList>
            <person name="Chen Y."/>
            <person name="Shah S."/>
            <person name="Dougan E. K."/>
            <person name="Thang M."/>
            <person name="Chan C."/>
        </authorList>
    </citation>
    <scope>NUCLEOTIDE SEQUENCE [LARGE SCALE GENOMIC DNA]</scope>
</reference>
<name>A0ABN9S105_9DINO</name>
<accession>A0ABN9S105</accession>
<organism evidence="1 2">
    <name type="scientific">Prorocentrum cordatum</name>
    <dbReference type="NCBI Taxonomy" id="2364126"/>
    <lineage>
        <taxon>Eukaryota</taxon>
        <taxon>Sar</taxon>
        <taxon>Alveolata</taxon>
        <taxon>Dinophyceae</taxon>
        <taxon>Prorocentrales</taxon>
        <taxon>Prorocentraceae</taxon>
        <taxon>Prorocentrum</taxon>
    </lineage>
</organism>
<proteinExistence type="predicted"/>
<evidence type="ECO:0000313" key="2">
    <source>
        <dbReference type="Proteomes" id="UP001189429"/>
    </source>
</evidence>
<dbReference type="EMBL" id="CAUYUJ010008668">
    <property type="protein sequence ID" value="CAK0824576.1"/>
    <property type="molecule type" value="Genomic_DNA"/>
</dbReference>
<feature type="non-terminal residue" evidence="1">
    <location>
        <position position="135"/>
    </location>
</feature>
<sequence>MGRGYIEGPYTIDQKPGATHDAKYPLTSLRRTFLVLHTGYLYLTVDPWPELVNILVYNEAIDDTIQVPMSTTSDMTAGTMKEVLQKVISDKVYDYPEKYLEQLVIYDYTLEGPRLYSTDKLHYNPFENTDIQYFL</sequence>
<keyword evidence="2" id="KW-1185">Reference proteome</keyword>
<evidence type="ECO:0000313" key="1">
    <source>
        <dbReference type="EMBL" id="CAK0824576.1"/>
    </source>
</evidence>
<comment type="caution">
    <text evidence="1">The sequence shown here is derived from an EMBL/GenBank/DDBJ whole genome shotgun (WGS) entry which is preliminary data.</text>
</comment>
<protein>
    <submittedName>
        <fullName evidence="1">Uncharacterized protein</fullName>
    </submittedName>
</protein>